<gene>
    <name evidence="2" type="ORF">PgNI_02642</name>
</gene>
<keyword evidence="1" id="KW-1185">Reference proteome</keyword>
<accession>A0A6P8BAW0</accession>
<reference evidence="2" key="2">
    <citation type="submission" date="2019-10" db="EMBL/GenBank/DDBJ databases">
        <authorList>
            <consortium name="NCBI Genome Project"/>
        </authorList>
    </citation>
    <scope>NUCLEOTIDE SEQUENCE</scope>
    <source>
        <strain evidence="2">NI907</strain>
    </source>
</reference>
<organism evidence="1 2">
    <name type="scientific">Pyricularia grisea</name>
    <name type="common">Crabgrass-specific blast fungus</name>
    <name type="synonym">Magnaporthe grisea</name>
    <dbReference type="NCBI Taxonomy" id="148305"/>
    <lineage>
        <taxon>Eukaryota</taxon>
        <taxon>Fungi</taxon>
        <taxon>Dikarya</taxon>
        <taxon>Ascomycota</taxon>
        <taxon>Pezizomycotina</taxon>
        <taxon>Sordariomycetes</taxon>
        <taxon>Sordariomycetidae</taxon>
        <taxon>Magnaporthales</taxon>
        <taxon>Pyriculariaceae</taxon>
        <taxon>Pyricularia</taxon>
    </lineage>
</organism>
<sequence>MSTTVRILKPNTRDQALSYACESIAQSRRDSQDKPGIRYVNVSTFHGLDFRMELVCQSRKHIEPEAVWLYVVSTNLEAAILERRLKLHLSIFRSEDIRLGPSPEIAPGGIAILTFEQVIEILEDAKSREILISRPLIVFVEPEASPSASGMVAALAINRVLDCTRDQHGRTNKDYLVVMIGIPIAVRDPWTMVISSDSPGFEVNSDSEANQVVSSRVHAITSSNREELSAFQVAASFPKRVLSFLTEKATTDFFSQIRTTESLEPGPVLVANTEVKYAIQRVFSHDQAVTCINPLDFGLLPFSGITGVLLGGCRPRRTMINSHPVEDHATYSHSELLIQVAYTSQKPDAPFTSRSPIVEDVCVEWKIAGDETMLFLFKLIRTMERLPAPDIPAFKCWRRCMEGKFVRHHWLTAPVIPGIEDSMVFHMIERLTYMGISDAGRLNKPVADRIAVLAQLFPDSFNVAHLIAQTHNVSPEMATTIITLGVIAYHPTHVCCDEGRDYSTEEFTETYNSITNGVYKPHINRGYLWIAAALLESIHREGALEDGKGVYYFRSTEESKLGILYEEGRKVMSKIKAVHDVLGLPVAPRTILSYSDVDMIEDRLFKAFLDKILILHDKGQSSYHPMSHQSFVPFPGIWPREMTFADNGLGIAFALYFYKGNGCELFAQKLTWLTRRTLDIIIEEDTLLEMI</sequence>
<dbReference type="KEGG" id="pgri:PgNI_02642"/>
<dbReference type="AlphaFoldDB" id="A0A6P8BAW0"/>
<evidence type="ECO:0000313" key="2">
    <source>
        <dbReference type="RefSeq" id="XP_030984328.1"/>
    </source>
</evidence>
<reference evidence="2" key="3">
    <citation type="submission" date="2025-08" db="UniProtKB">
        <authorList>
            <consortium name="RefSeq"/>
        </authorList>
    </citation>
    <scope>IDENTIFICATION</scope>
    <source>
        <strain evidence="2">NI907</strain>
    </source>
</reference>
<dbReference type="Proteomes" id="UP000515153">
    <property type="component" value="Unplaced"/>
</dbReference>
<protein>
    <submittedName>
        <fullName evidence="2">Uncharacterized protein</fullName>
    </submittedName>
</protein>
<proteinExistence type="predicted"/>
<evidence type="ECO:0000313" key="1">
    <source>
        <dbReference type="Proteomes" id="UP000515153"/>
    </source>
</evidence>
<dbReference type="RefSeq" id="XP_030984328.1">
    <property type="nucleotide sequence ID" value="XM_031122703.1"/>
</dbReference>
<reference evidence="2" key="1">
    <citation type="journal article" date="2019" name="Mol. Biol. Evol.">
        <title>Blast fungal genomes show frequent chromosomal changes, gene gains and losses, and effector gene turnover.</title>
        <authorList>
            <person name="Gomez Luciano L.B."/>
            <person name="Jason Tsai I."/>
            <person name="Chuma I."/>
            <person name="Tosa Y."/>
            <person name="Chen Y.H."/>
            <person name="Li J.Y."/>
            <person name="Li M.Y."/>
            <person name="Jade Lu M.Y."/>
            <person name="Nakayashiki H."/>
            <person name="Li W.H."/>
        </authorList>
    </citation>
    <scope>NUCLEOTIDE SEQUENCE</scope>
    <source>
        <strain evidence="2">NI907</strain>
    </source>
</reference>
<dbReference type="GeneID" id="41957614"/>
<name>A0A6P8BAW0_PYRGI</name>